<evidence type="ECO:0000313" key="5">
    <source>
        <dbReference type="EMBL" id="MBB6080224.1"/>
    </source>
</evidence>
<sequence>MTAAGRLLRSGDTPLRVVAERAGHTSEFAFAKAFKREYGMPPGQYRHRPAADVGGRPVAGVARNGVTGPGSAE</sequence>
<evidence type="ECO:0000313" key="6">
    <source>
        <dbReference type="Proteomes" id="UP000591537"/>
    </source>
</evidence>
<dbReference type="InterPro" id="IPR018060">
    <property type="entry name" value="HTH_AraC"/>
</dbReference>
<keyword evidence="2" id="KW-0804">Transcription</keyword>
<dbReference type="InterPro" id="IPR009057">
    <property type="entry name" value="Homeodomain-like_sf"/>
</dbReference>
<feature type="region of interest" description="Disordered" evidence="3">
    <location>
        <begin position="41"/>
        <end position="73"/>
    </location>
</feature>
<keyword evidence="1" id="KW-0805">Transcription regulation</keyword>
<evidence type="ECO:0000259" key="4">
    <source>
        <dbReference type="PROSITE" id="PS01124"/>
    </source>
</evidence>
<protein>
    <submittedName>
        <fullName evidence="5">AraC-like DNA-binding protein</fullName>
    </submittedName>
</protein>
<keyword evidence="5" id="KW-0238">DNA-binding</keyword>
<dbReference type="Gene3D" id="1.10.10.60">
    <property type="entry name" value="Homeodomain-like"/>
    <property type="match status" value="1"/>
</dbReference>
<dbReference type="GO" id="GO:0003700">
    <property type="term" value="F:DNA-binding transcription factor activity"/>
    <property type="evidence" value="ECO:0007669"/>
    <property type="project" value="InterPro"/>
</dbReference>
<organism evidence="5 6">
    <name type="scientific">Streptomyces paradoxus</name>
    <dbReference type="NCBI Taxonomy" id="66375"/>
    <lineage>
        <taxon>Bacteria</taxon>
        <taxon>Bacillati</taxon>
        <taxon>Actinomycetota</taxon>
        <taxon>Actinomycetes</taxon>
        <taxon>Kitasatosporales</taxon>
        <taxon>Streptomycetaceae</taxon>
        <taxon>Streptomyces</taxon>
    </lineage>
</organism>
<accession>A0A7W9WKE3</accession>
<dbReference type="SUPFAM" id="SSF46689">
    <property type="entry name" value="Homeodomain-like"/>
    <property type="match status" value="1"/>
</dbReference>
<evidence type="ECO:0000256" key="3">
    <source>
        <dbReference type="SAM" id="MobiDB-lite"/>
    </source>
</evidence>
<reference evidence="5 6" key="1">
    <citation type="submission" date="2020-08" db="EMBL/GenBank/DDBJ databases">
        <title>Genomic Encyclopedia of Type Strains, Phase IV (KMG-IV): sequencing the most valuable type-strain genomes for metagenomic binning, comparative biology and taxonomic classification.</title>
        <authorList>
            <person name="Goeker M."/>
        </authorList>
    </citation>
    <scope>NUCLEOTIDE SEQUENCE [LARGE SCALE GENOMIC DNA]</scope>
    <source>
        <strain evidence="5 6">DSM 43350</strain>
    </source>
</reference>
<evidence type="ECO:0000256" key="1">
    <source>
        <dbReference type="ARBA" id="ARBA00023015"/>
    </source>
</evidence>
<dbReference type="PROSITE" id="PS01124">
    <property type="entry name" value="HTH_ARAC_FAMILY_2"/>
    <property type="match status" value="1"/>
</dbReference>
<keyword evidence="6" id="KW-1185">Reference proteome</keyword>
<dbReference type="EMBL" id="JACHGV010000011">
    <property type="protein sequence ID" value="MBB6080224.1"/>
    <property type="molecule type" value="Genomic_DNA"/>
</dbReference>
<proteinExistence type="predicted"/>
<feature type="domain" description="HTH araC/xylS-type" evidence="4">
    <location>
        <begin position="1"/>
        <end position="48"/>
    </location>
</feature>
<evidence type="ECO:0000256" key="2">
    <source>
        <dbReference type="ARBA" id="ARBA00023163"/>
    </source>
</evidence>
<dbReference type="GO" id="GO:0043565">
    <property type="term" value="F:sequence-specific DNA binding"/>
    <property type="evidence" value="ECO:0007669"/>
    <property type="project" value="InterPro"/>
</dbReference>
<gene>
    <name evidence="5" type="ORF">HNR57_006173</name>
</gene>
<dbReference type="Proteomes" id="UP000591537">
    <property type="component" value="Unassembled WGS sequence"/>
</dbReference>
<name>A0A7W9WKE3_9ACTN</name>
<dbReference type="RefSeq" id="WP_376772310.1">
    <property type="nucleotide sequence ID" value="NZ_JACHGV010000011.1"/>
</dbReference>
<dbReference type="Pfam" id="PF12833">
    <property type="entry name" value="HTH_18"/>
    <property type="match status" value="1"/>
</dbReference>
<comment type="caution">
    <text evidence="5">The sequence shown here is derived from an EMBL/GenBank/DDBJ whole genome shotgun (WGS) entry which is preliminary data.</text>
</comment>
<dbReference type="AlphaFoldDB" id="A0A7W9WKE3"/>